<name>A0AAP0PV77_9MAGN</name>
<feature type="region of interest" description="Disordered" evidence="1">
    <location>
        <begin position="58"/>
        <end position="77"/>
    </location>
</feature>
<feature type="compositionally biased region" description="Low complexity" evidence="1">
    <location>
        <begin position="58"/>
        <end position="74"/>
    </location>
</feature>
<gene>
    <name evidence="2" type="ORF">Scep_004217</name>
</gene>
<dbReference type="Proteomes" id="UP001419268">
    <property type="component" value="Unassembled WGS sequence"/>
</dbReference>
<organism evidence="2 3">
    <name type="scientific">Stephania cephalantha</name>
    <dbReference type="NCBI Taxonomy" id="152367"/>
    <lineage>
        <taxon>Eukaryota</taxon>
        <taxon>Viridiplantae</taxon>
        <taxon>Streptophyta</taxon>
        <taxon>Embryophyta</taxon>
        <taxon>Tracheophyta</taxon>
        <taxon>Spermatophyta</taxon>
        <taxon>Magnoliopsida</taxon>
        <taxon>Ranunculales</taxon>
        <taxon>Menispermaceae</taxon>
        <taxon>Menispermoideae</taxon>
        <taxon>Cissampelideae</taxon>
        <taxon>Stephania</taxon>
    </lineage>
</organism>
<comment type="caution">
    <text evidence="2">The sequence shown here is derived from an EMBL/GenBank/DDBJ whole genome shotgun (WGS) entry which is preliminary data.</text>
</comment>
<dbReference type="EMBL" id="JBBNAG010000002">
    <property type="protein sequence ID" value="KAK9157643.1"/>
    <property type="molecule type" value="Genomic_DNA"/>
</dbReference>
<protein>
    <submittedName>
        <fullName evidence="2">Uncharacterized protein</fullName>
    </submittedName>
</protein>
<evidence type="ECO:0000313" key="3">
    <source>
        <dbReference type="Proteomes" id="UP001419268"/>
    </source>
</evidence>
<evidence type="ECO:0000256" key="1">
    <source>
        <dbReference type="SAM" id="MobiDB-lite"/>
    </source>
</evidence>
<accession>A0AAP0PV77</accession>
<evidence type="ECO:0000313" key="2">
    <source>
        <dbReference type="EMBL" id="KAK9157643.1"/>
    </source>
</evidence>
<reference evidence="2 3" key="1">
    <citation type="submission" date="2024-01" db="EMBL/GenBank/DDBJ databases">
        <title>Genome assemblies of Stephania.</title>
        <authorList>
            <person name="Yang L."/>
        </authorList>
    </citation>
    <scope>NUCLEOTIDE SEQUENCE [LARGE SCALE GENOMIC DNA]</scope>
    <source>
        <strain evidence="2">JXDWG</strain>
        <tissue evidence="2">Leaf</tissue>
    </source>
</reference>
<sequence length="227" mass="24143">MFSALLVPLLHLLHPPYYSHQSSSSSLRSAVVVILVVAPPLRRIVLALLPPLFCRPLDPSSSSSPGRHPRASSPVVRISPTLTSRLSHLTDASPRALAPWSSVGRRSPSRLCSMIGEFPGRPLAEASPSRLCSPGRRLAPRSVPRSPVAGRCSLPGRAPLLPGRRAPSVVLSPTPHLAPRSLVVLSLPSCTLLCSPIVAPRSSSHSFVVSSPSFISKHVSCLLFLVN</sequence>
<dbReference type="AlphaFoldDB" id="A0AAP0PV77"/>
<keyword evidence="3" id="KW-1185">Reference proteome</keyword>
<proteinExistence type="predicted"/>